<dbReference type="SUPFAM" id="SSF52343">
    <property type="entry name" value="Ferredoxin reductase-like, C-terminal NADP-linked domain"/>
    <property type="match status" value="1"/>
</dbReference>
<dbReference type="InterPro" id="IPR017938">
    <property type="entry name" value="Riboflavin_synthase-like_b-brl"/>
</dbReference>
<feature type="binding site" evidence="14">
    <location>
        <position position="684"/>
    </location>
    <ligand>
        <name>FAD</name>
        <dbReference type="ChEBI" id="CHEBI:57692"/>
    </ligand>
</feature>
<evidence type="ECO:0000256" key="13">
    <source>
        <dbReference type="ARBA" id="ARBA00023221"/>
    </source>
</evidence>
<feature type="binding site" evidence="14">
    <location>
        <position position="285"/>
    </location>
    <ligand>
        <name>NADP(+)</name>
        <dbReference type="ChEBI" id="CHEBI:58349"/>
    </ligand>
</feature>
<name>A0ABP0ELI9_9ASCO</name>
<keyword evidence="9 14" id="KW-0560">Oxidoreductase</keyword>
<comment type="catalytic activity">
    <reaction evidence="14 15">
        <text>2 oxidized [cytochrome P450] + NADPH = 2 reduced [cytochrome P450] + NADP(+) + H(+)</text>
        <dbReference type="Rhea" id="RHEA:24040"/>
        <dbReference type="Rhea" id="RHEA-COMP:14627"/>
        <dbReference type="Rhea" id="RHEA-COMP:14628"/>
        <dbReference type="ChEBI" id="CHEBI:15378"/>
        <dbReference type="ChEBI" id="CHEBI:55376"/>
        <dbReference type="ChEBI" id="CHEBI:57783"/>
        <dbReference type="ChEBI" id="CHEBI:58349"/>
        <dbReference type="ChEBI" id="CHEBI:60344"/>
        <dbReference type="EC" id="1.6.2.4"/>
    </reaction>
</comment>
<comment type="caution">
    <text evidence="14">Lacks conserved residue(s) required for the propagation of feature annotation.</text>
</comment>
<dbReference type="PRINTS" id="PR00371">
    <property type="entry name" value="FPNCR"/>
</dbReference>
<feature type="binding site" evidence="14">
    <location>
        <begin position="459"/>
        <end position="461"/>
    </location>
    <ligand>
        <name>FAD</name>
        <dbReference type="ChEBI" id="CHEBI:57692"/>
    </ligand>
</feature>
<keyword evidence="7 14" id="KW-0752">Steroid biosynthesis</keyword>
<keyword evidence="14" id="KW-1003">Cell membrane</keyword>
<keyword evidence="3" id="KW-0812">Transmembrane</keyword>
<dbReference type="EMBL" id="OZ004260">
    <property type="protein sequence ID" value="CAK7921944.1"/>
    <property type="molecule type" value="Genomic_DNA"/>
</dbReference>
<dbReference type="Gene3D" id="3.40.50.80">
    <property type="entry name" value="Nucleotide-binding domain of ferredoxin-NADP reductase (FNR) module"/>
    <property type="match status" value="1"/>
</dbReference>
<dbReference type="HAMAP" id="MF_03212">
    <property type="entry name" value="NCPR"/>
    <property type="match status" value="1"/>
</dbReference>
<feature type="binding site" evidence="14">
    <location>
        <begin position="441"/>
        <end position="444"/>
    </location>
    <ligand>
        <name>FAD</name>
        <dbReference type="ChEBI" id="CHEBI:57692"/>
    </ligand>
</feature>
<dbReference type="InterPro" id="IPR017927">
    <property type="entry name" value="FAD-bd_FR_type"/>
</dbReference>
<evidence type="ECO:0000256" key="8">
    <source>
        <dbReference type="ARBA" id="ARBA00022989"/>
    </source>
</evidence>
<comment type="similarity">
    <text evidence="14 15">In the C-terminal section; belongs to the flavoprotein pyridine nucleotide cytochrome reductase family.</text>
</comment>
<dbReference type="InterPro" id="IPR001433">
    <property type="entry name" value="OxRdtase_FAD/NAD-bd"/>
</dbReference>
<dbReference type="InterPro" id="IPR001094">
    <property type="entry name" value="Flavdoxin-like"/>
</dbReference>
<reference evidence="18 19" key="1">
    <citation type="submission" date="2024-01" db="EMBL/GenBank/DDBJ databases">
        <authorList>
            <consortium name="Genoscope - CEA"/>
            <person name="William W."/>
        </authorList>
    </citation>
    <scope>NUCLEOTIDE SEQUENCE [LARGE SCALE GENOMIC DNA]</scope>
    <source>
        <strain evidence="18 19">29B2s-10</strain>
    </source>
</reference>
<dbReference type="EC" id="1.6.2.4" evidence="14 15"/>
<comment type="cofactor">
    <cofactor evidence="14">
        <name>FMN</name>
        <dbReference type="ChEBI" id="CHEBI:58210"/>
    </cofactor>
    <text evidence="14">Binds 1 FMN per monomer.</text>
</comment>
<evidence type="ECO:0000256" key="10">
    <source>
        <dbReference type="ARBA" id="ARBA00023011"/>
    </source>
</evidence>
<keyword evidence="5 14" id="KW-0274">FAD</keyword>
<evidence type="ECO:0000256" key="12">
    <source>
        <dbReference type="ARBA" id="ARBA00023166"/>
    </source>
</evidence>
<keyword evidence="1 14" id="KW-0285">Flavoprotein</keyword>
<dbReference type="InterPro" id="IPR039261">
    <property type="entry name" value="FNR_nucleotide-bd"/>
</dbReference>
<keyword evidence="14" id="KW-0443">Lipid metabolism</keyword>
<feature type="binding site" evidence="14">
    <location>
        <begin position="153"/>
        <end position="162"/>
    </location>
    <ligand>
        <name>FMN</name>
        <dbReference type="ChEBI" id="CHEBI:58210"/>
    </ligand>
</feature>
<evidence type="ECO:0000259" key="17">
    <source>
        <dbReference type="PROSITE" id="PS51384"/>
    </source>
</evidence>
<evidence type="ECO:0000256" key="7">
    <source>
        <dbReference type="ARBA" id="ARBA00022955"/>
    </source>
</evidence>
<dbReference type="PROSITE" id="PS50902">
    <property type="entry name" value="FLAVODOXIN_LIKE"/>
    <property type="match status" value="1"/>
</dbReference>
<evidence type="ECO:0000256" key="11">
    <source>
        <dbReference type="ARBA" id="ARBA00023136"/>
    </source>
</evidence>
<dbReference type="InterPro" id="IPR029039">
    <property type="entry name" value="Flavoprotein-like_sf"/>
</dbReference>
<accession>A0ABP0ELI9</accession>
<dbReference type="PRINTS" id="PR00369">
    <property type="entry name" value="FLAVODOXIN"/>
</dbReference>
<keyword evidence="8" id="KW-1133">Transmembrane helix</keyword>
<dbReference type="SUPFAM" id="SSF52218">
    <property type="entry name" value="Flavoproteins"/>
    <property type="match status" value="1"/>
</dbReference>
<evidence type="ECO:0000256" key="9">
    <source>
        <dbReference type="ARBA" id="ARBA00023002"/>
    </source>
</evidence>
<evidence type="ECO:0000313" key="19">
    <source>
        <dbReference type="Proteomes" id="UP001497600"/>
    </source>
</evidence>
<feature type="binding site" evidence="14">
    <location>
        <position position="539"/>
    </location>
    <ligand>
        <name>NADP(+)</name>
        <dbReference type="ChEBI" id="CHEBI:58349"/>
    </ligand>
</feature>
<comment type="similarity">
    <text evidence="14">Belongs to the NADPH--cytochrome P450 reductase family.</text>
</comment>
<feature type="binding site" evidence="14">
    <location>
        <position position="646"/>
    </location>
    <ligand>
        <name>NADP(+)</name>
        <dbReference type="ChEBI" id="CHEBI:58349"/>
    </ligand>
</feature>
<protein>
    <recommendedName>
        <fullName evidence="14 15">NADPH--cytochrome P450 reductase</fullName>
        <shortName evidence="14">CPR</shortName>
        <shortName evidence="14">P450R</shortName>
        <ecNumber evidence="14 15">1.6.2.4</ecNumber>
    </recommendedName>
</protein>
<feature type="binding site" evidence="14">
    <location>
        <position position="188"/>
    </location>
    <ligand>
        <name>FMN</name>
        <dbReference type="ChEBI" id="CHEBI:58210"/>
    </ligand>
</feature>
<dbReference type="InterPro" id="IPR001709">
    <property type="entry name" value="Flavoprot_Pyr_Nucl_cyt_Rdtase"/>
</dbReference>
<dbReference type="Pfam" id="PF00667">
    <property type="entry name" value="FAD_binding_1"/>
    <property type="match status" value="1"/>
</dbReference>
<feature type="binding site" evidence="14">
    <location>
        <begin position="118"/>
        <end position="121"/>
    </location>
    <ligand>
        <name>FMN</name>
        <dbReference type="ChEBI" id="CHEBI:58210"/>
    </ligand>
</feature>
<evidence type="ECO:0000256" key="5">
    <source>
        <dbReference type="ARBA" id="ARBA00022827"/>
    </source>
</evidence>
<evidence type="ECO:0000256" key="3">
    <source>
        <dbReference type="ARBA" id="ARBA00022692"/>
    </source>
</evidence>
<organism evidence="18 19">
    <name type="scientific">[Candida] anglica</name>
    <dbReference type="NCBI Taxonomy" id="148631"/>
    <lineage>
        <taxon>Eukaryota</taxon>
        <taxon>Fungi</taxon>
        <taxon>Dikarya</taxon>
        <taxon>Ascomycota</taxon>
        <taxon>Saccharomycotina</taxon>
        <taxon>Pichiomycetes</taxon>
        <taxon>Debaryomycetaceae</taxon>
        <taxon>Kurtzmaniella</taxon>
    </lineage>
</organism>
<feature type="binding site" evidence="14">
    <location>
        <begin position="603"/>
        <end position="604"/>
    </location>
    <ligand>
        <name>NADP(+)</name>
        <dbReference type="ChEBI" id="CHEBI:58349"/>
    </ligand>
</feature>
<dbReference type="PANTHER" id="PTHR19384:SF17">
    <property type="entry name" value="NADPH--CYTOCHROME P450 REDUCTASE"/>
    <property type="match status" value="1"/>
</dbReference>
<comment type="subcellular location">
    <subcellularLocation>
        <location evidence="14">Endoplasmic reticulum membrane</location>
        <topology evidence="14">Single-pass membrane protein</topology>
        <orientation evidence="14">Cytoplasmic side</orientation>
    </subcellularLocation>
    <subcellularLocation>
        <location evidence="14">Mitochondrion outer membrane</location>
        <topology evidence="14">Single-pass membrane protein</topology>
        <orientation evidence="14">Cytoplasmic side</orientation>
    </subcellularLocation>
    <subcellularLocation>
        <location evidence="14">Cell membrane</location>
        <topology evidence="14">Single-pass membrane protein</topology>
        <orientation evidence="14">Cytoplasmic side</orientation>
    </subcellularLocation>
</comment>
<dbReference type="Gene3D" id="3.40.50.360">
    <property type="match status" value="1"/>
</dbReference>
<keyword evidence="19" id="KW-1185">Reference proteome</keyword>
<feature type="domain" description="FAD-binding FR-type" evidence="17">
    <location>
        <begin position="266"/>
        <end position="511"/>
    </location>
</feature>
<feature type="binding site" evidence="14">
    <location>
        <begin position="610"/>
        <end position="614"/>
    </location>
    <ligand>
        <name>NADP(+)</name>
        <dbReference type="ChEBI" id="CHEBI:58349"/>
    </ligand>
</feature>
<comment type="function">
    <text evidence="14">This enzyme is required for electron transfer from NADP to cytochrome P450 in microsomes. It can also provide electron transfer to heme oxygenase and cytochrome B5. Involved in ergosterol biosynthesis.</text>
</comment>
<dbReference type="Pfam" id="PF00175">
    <property type="entry name" value="NAD_binding_1"/>
    <property type="match status" value="1"/>
</dbReference>
<keyword evidence="2 14" id="KW-0288">FMN</keyword>
<keyword evidence="6 14" id="KW-0521">NADP</keyword>
<evidence type="ECO:0000256" key="14">
    <source>
        <dbReference type="HAMAP-Rule" id="MF_03212"/>
    </source>
</evidence>
<evidence type="ECO:0000256" key="15">
    <source>
        <dbReference type="PIRNR" id="PIRNR000208"/>
    </source>
</evidence>
<evidence type="ECO:0000256" key="1">
    <source>
        <dbReference type="ARBA" id="ARBA00022630"/>
    </source>
</evidence>
<keyword evidence="12 14" id="KW-1207">Sterol metabolism</keyword>
<feature type="binding site" evidence="14">
    <location>
        <begin position="474"/>
        <end position="477"/>
    </location>
    <ligand>
        <name>FAD</name>
        <dbReference type="ChEBI" id="CHEBI:57692"/>
    </ligand>
</feature>
<dbReference type="PIRSF" id="PIRSF000208">
    <property type="entry name" value="P450R"/>
    <property type="match status" value="1"/>
</dbReference>
<comment type="similarity">
    <text evidence="14">In the N-terminal section; belongs to the flavodoxin family.</text>
</comment>
<keyword evidence="14" id="KW-0496">Mitochondrion</keyword>
<dbReference type="Pfam" id="PF00258">
    <property type="entry name" value="Flavodoxin_1"/>
    <property type="match status" value="1"/>
</dbReference>
<keyword evidence="10 14" id="KW-0756">Sterol biosynthesis</keyword>
<comment type="cofactor">
    <cofactor evidence="14">
        <name>FAD</name>
        <dbReference type="ChEBI" id="CHEBI:57692"/>
    </cofactor>
    <text evidence="14">Binds 1 FAD per monomer.</text>
</comment>
<evidence type="ECO:0000256" key="4">
    <source>
        <dbReference type="ARBA" id="ARBA00022824"/>
    </source>
</evidence>
<dbReference type="PROSITE" id="PS51384">
    <property type="entry name" value="FAD_FR"/>
    <property type="match status" value="1"/>
</dbReference>
<keyword evidence="13 14" id="KW-0753">Steroid metabolism</keyword>
<dbReference type="Proteomes" id="UP001497600">
    <property type="component" value="Chromosome H"/>
</dbReference>
<evidence type="ECO:0000256" key="2">
    <source>
        <dbReference type="ARBA" id="ARBA00022643"/>
    </source>
</evidence>
<feature type="binding site" evidence="14">
    <location>
        <begin position="67"/>
        <end position="72"/>
    </location>
    <ligand>
        <name>FMN</name>
        <dbReference type="ChEBI" id="CHEBI:58210"/>
    </ligand>
</feature>
<dbReference type="SUPFAM" id="SSF63380">
    <property type="entry name" value="Riboflavin synthase domain-like"/>
    <property type="match status" value="1"/>
</dbReference>
<keyword evidence="11 14" id="KW-0472">Membrane</keyword>
<feature type="domain" description="Flavodoxin-like" evidence="16">
    <location>
        <begin position="61"/>
        <end position="205"/>
    </location>
</feature>
<dbReference type="Gene3D" id="2.40.30.10">
    <property type="entry name" value="Translation factors"/>
    <property type="match status" value="2"/>
</dbReference>
<evidence type="ECO:0000259" key="16">
    <source>
        <dbReference type="PROSITE" id="PS50902"/>
    </source>
</evidence>
<keyword evidence="14" id="KW-0444">Lipid biosynthesis</keyword>
<evidence type="ECO:0000313" key="18">
    <source>
        <dbReference type="EMBL" id="CAK7921944.1"/>
    </source>
</evidence>
<evidence type="ECO:0000256" key="6">
    <source>
        <dbReference type="ARBA" id="ARBA00022857"/>
    </source>
</evidence>
<proteinExistence type="inferred from homology"/>
<dbReference type="InterPro" id="IPR008254">
    <property type="entry name" value="Flavodoxin/NO_synth"/>
</dbReference>
<dbReference type="InterPro" id="IPR023173">
    <property type="entry name" value="NADPH_Cyt_P450_Rdtase_alpha"/>
</dbReference>
<dbReference type="CDD" id="cd06204">
    <property type="entry name" value="CYPOR"/>
    <property type="match status" value="1"/>
</dbReference>
<keyword evidence="4 14" id="KW-0256">Endoplasmic reticulum</keyword>
<dbReference type="Gene3D" id="1.20.990.10">
    <property type="entry name" value="NADPH-cytochrome p450 Reductase, Chain A, domain 3"/>
    <property type="match status" value="1"/>
</dbReference>
<dbReference type="InterPro" id="IPR003097">
    <property type="entry name" value="CysJ-like_FAD-binding"/>
</dbReference>
<dbReference type="InterPro" id="IPR023208">
    <property type="entry name" value="P450R"/>
</dbReference>
<gene>
    <name evidence="18" type="primary">NCP1</name>
    <name evidence="18" type="ORF">CAAN4_H20670</name>
</gene>
<keyword evidence="14" id="KW-1000">Mitochondrion outer membrane</keyword>
<dbReference type="PANTHER" id="PTHR19384">
    <property type="entry name" value="NITRIC OXIDE SYNTHASE-RELATED"/>
    <property type="match status" value="1"/>
</dbReference>
<sequence>MAVDTLDYAVMVALAVALIAYFGKDKIFGSGDGVDAGFVAGAHSGKSRNLVEVLETTNKKCVVFYGSQTGTAEDYSSKLSKELKSRFGLSTMTADLADYDFDNLNEIPSDTLFFFLLATYGEGEPTDNAIEFIEFLDNEAETLSNIKYSVFGLGNSTYEFFNAIGKKVDERLQELGGDRFVEYGEGDDGKGSMDEDYLAWKEVVLDSLKNKLDIEEHELTYEPGLELTEEDLMSASDVDVSQGEPSNVYLKLAAGEEVTKGPFDHTHPYLSTISATKELFHSKERSCVHAEFDLSNSNLRYSTGDHLAIWPSNADENVSKFFEAFGLLGKEESVFSLKSLDSTITIPFHSPITYDGAVRHHMEITGAVSRQFLMSIASFAPSEESKKKAQALASDKVAFATEIHAKFLNIADALLLISGGLPWTDVPFVFLVENVAHLQPRYYSISSSSLSEKRTVHVTAVVEAEKHGNQLVTGVVTNLLKNVEIVQNKKTSETPTVSYDLKGPRGKFSGFKLPVHIRRSTFKLPSNPAVPVILIGPGTGVAPFRGFIRERTHQLSAGENVNVGKTLLFYGCRNSNEDFLYKEEWPTYASKLGSKFELVTAFSRETPGKKVYVQHKLLERAEEINALLEKGAFIYVCGDASKMARDVQQTLTKIISKERNITEERGAELIRGFKVQNRYQEDVW</sequence>